<reference evidence="1" key="2">
    <citation type="submission" date="2025-03" db="EMBL/GenBank/DDBJ databases">
        <authorList>
            <consortium name="ELIXIR-Norway"/>
            <consortium name="Elixir Norway"/>
        </authorList>
    </citation>
    <scope>NUCLEOTIDE SEQUENCE</scope>
</reference>
<dbReference type="EMBL" id="OX596088">
    <property type="protein sequence ID" value="CAN0517464.1"/>
    <property type="molecule type" value="Genomic_DNA"/>
</dbReference>
<protein>
    <submittedName>
        <fullName evidence="1">Uncharacterized protein</fullName>
    </submittedName>
</protein>
<evidence type="ECO:0000313" key="2">
    <source>
        <dbReference type="Proteomes" id="UP001162501"/>
    </source>
</evidence>
<sequence>MAASSSILARKIPYTGEPGGLPSVGSPRVGHNRAPEHNDSNMYRTGLLPSSPFSSVQRGGMNHVHSLCSLSVPRDFSPSQPEIPYLLTNHPHSLSPPLGFRLNRCARVGQFLQIESHRSCPRPSLSITFPRPVRAVMASASSLVG</sequence>
<gene>
    <name evidence="1" type="ORF">MRATA1EN22A_LOCUS23632</name>
</gene>
<reference evidence="1" key="1">
    <citation type="submission" date="2023-05" db="EMBL/GenBank/DDBJ databases">
        <authorList>
            <consortium name="ELIXIR-Norway"/>
        </authorList>
    </citation>
    <scope>NUCLEOTIDE SEQUENCE</scope>
</reference>
<accession>A0AC59ZYG5</accession>
<evidence type="ECO:0000313" key="1">
    <source>
        <dbReference type="EMBL" id="CAN0517464.1"/>
    </source>
</evidence>
<dbReference type="Proteomes" id="UP001162501">
    <property type="component" value="Chromosome 4"/>
</dbReference>
<organism evidence="1 2">
    <name type="scientific">Rangifer tarandus platyrhynchus</name>
    <name type="common">Svalbard reindeer</name>
    <dbReference type="NCBI Taxonomy" id="3082113"/>
    <lineage>
        <taxon>Eukaryota</taxon>
        <taxon>Metazoa</taxon>
        <taxon>Chordata</taxon>
        <taxon>Craniata</taxon>
        <taxon>Vertebrata</taxon>
        <taxon>Euteleostomi</taxon>
        <taxon>Mammalia</taxon>
        <taxon>Eutheria</taxon>
        <taxon>Laurasiatheria</taxon>
        <taxon>Artiodactyla</taxon>
        <taxon>Ruminantia</taxon>
        <taxon>Pecora</taxon>
        <taxon>Cervidae</taxon>
        <taxon>Odocoileinae</taxon>
        <taxon>Rangifer</taxon>
    </lineage>
</organism>
<name>A0AC59ZYG5_RANTA</name>
<proteinExistence type="predicted"/>